<protein>
    <submittedName>
        <fullName evidence="5">Major_cap_HK97, phage major capsid protein, HK97 family</fullName>
    </submittedName>
</protein>
<evidence type="ECO:0000313" key="5">
    <source>
        <dbReference type="EMBL" id="CAB4159967.1"/>
    </source>
</evidence>
<dbReference type="EMBL" id="LR796692">
    <property type="protein sequence ID" value="CAB4159967.1"/>
    <property type="molecule type" value="Genomic_DNA"/>
</dbReference>
<name>A0A6J5NM19_9CAUD</name>
<sequence length="513" mass="53425">MQLSFEGQVLAADTETRTIKGLVVPFAKVGNTSAGPVRFEFGAFGEIDPSQIVLNMEHDRTRPLGRGIAGSEEITPAGISMAFKIAPTGAGNDALVEASEGLRPAFSIEANVGEYTIEKGVMVVSAAKLEAVAHVTNPAFKDAQISQVAATEADEENPETTEAEQPAEEQPQENIVEETTAPVADEVTAAAVVTAAAPVAYAKPRSPINSQASYLEHSIKAKMGNHDSAQYVMAADDSFSTNPAFTPVQYVNTVIDNSIGSRPAIDAIGSRAITASGMVISHPKITTNGTVADTNEGAGPSETGIVSSYVNLDVNKFAGMQRYSVELLERSSPDFFQAMVDNMTRAYNKATDAAVIAALTAGGTQATAVAATSAGIISYVSTEAPAAYLATGELPSAYIAGTSQWSLLMGATDTTGRPIYNAYNPSNNGGVAGPQSLRGNVLGLDLYVDPNAVATTIDESAFIVTPSAVAIYESPILRMSTNVVTSGEIETMLYGYLAVGVLTAGGVRRFNLT</sequence>
<feature type="domain" description="Phage capsid-like C-terminal" evidence="4">
    <location>
        <begin position="253"/>
        <end position="453"/>
    </location>
</feature>
<reference evidence="5" key="1">
    <citation type="submission" date="2020-04" db="EMBL/GenBank/DDBJ databases">
        <authorList>
            <person name="Chiriac C."/>
            <person name="Salcher M."/>
            <person name="Ghai R."/>
            <person name="Kavagutti S V."/>
        </authorList>
    </citation>
    <scope>NUCLEOTIDE SEQUENCE</scope>
</reference>
<dbReference type="Pfam" id="PF05065">
    <property type="entry name" value="Phage_capsid"/>
    <property type="match status" value="1"/>
</dbReference>
<feature type="region of interest" description="Disordered" evidence="3">
    <location>
        <begin position="148"/>
        <end position="174"/>
    </location>
</feature>
<keyword evidence="2" id="KW-0946">Virion</keyword>
<proteinExistence type="predicted"/>
<organism evidence="5">
    <name type="scientific">uncultured Caudovirales phage</name>
    <dbReference type="NCBI Taxonomy" id="2100421"/>
    <lineage>
        <taxon>Viruses</taxon>
        <taxon>Duplodnaviria</taxon>
        <taxon>Heunggongvirae</taxon>
        <taxon>Uroviricota</taxon>
        <taxon>Caudoviricetes</taxon>
        <taxon>Peduoviridae</taxon>
        <taxon>Maltschvirus</taxon>
        <taxon>Maltschvirus maltsch</taxon>
    </lineage>
</organism>
<gene>
    <name evidence="5" type="ORF">UFOVP722_23</name>
</gene>
<dbReference type="NCBIfam" id="TIGR01554">
    <property type="entry name" value="major_cap_HK97"/>
    <property type="match status" value="1"/>
</dbReference>
<dbReference type="InterPro" id="IPR024455">
    <property type="entry name" value="Phage_capsid"/>
</dbReference>
<comment type="subcellular location">
    <subcellularLocation>
        <location evidence="1">Virion</location>
    </subcellularLocation>
</comment>
<dbReference type="GO" id="GO:0044423">
    <property type="term" value="C:virion component"/>
    <property type="evidence" value="ECO:0007669"/>
    <property type="project" value="UniProtKB-KW"/>
</dbReference>
<dbReference type="InterPro" id="IPR054612">
    <property type="entry name" value="Phage_capsid-like_C"/>
</dbReference>
<feature type="compositionally biased region" description="Acidic residues" evidence="3">
    <location>
        <begin position="152"/>
        <end position="171"/>
    </location>
</feature>
<dbReference type="SUPFAM" id="SSF56563">
    <property type="entry name" value="Major capsid protein gp5"/>
    <property type="match status" value="1"/>
</dbReference>
<evidence type="ECO:0000256" key="2">
    <source>
        <dbReference type="ARBA" id="ARBA00022844"/>
    </source>
</evidence>
<evidence type="ECO:0000259" key="4">
    <source>
        <dbReference type="Pfam" id="PF05065"/>
    </source>
</evidence>
<evidence type="ECO:0000256" key="3">
    <source>
        <dbReference type="SAM" id="MobiDB-lite"/>
    </source>
</evidence>
<evidence type="ECO:0000256" key="1">
    <source>
        <dbReference type="ARBA" id="ARBA00004328"/>
    </source>
</evidence>
<accession>A0A6J5NM19</accession>